<gene>
    <name evidence="3" type="ORF">BO222_01140</name>
</gene>
<accession>A0A1U7NIV2</accession>
<dbReference type="Pfam" id="PF14501">
    <property type="entry name" value="HATPase_c_5"/>
    <property type="match status" value="1"/>
</dbReference>
<dbReference type="GO" id="GO:0042802">
    <property type="term" value="F:identical protein binding"/>
    <property type="evidence" value="ECO:0007669"/>
    <property type="project" value="TreeGrafter"/>
</dbReference>
<evidence type="ECO:0000313" key="3">
    <source>
        <dbReference type="EMBL" id="OLU42712.1"/>
    </source>
</evidence>
<evidence type="ECO:0000313" key="4">
    <source>
        <dbReference type="Proteomes" id="UP000186341"/>
    </source>
</evidence>
<feature type="transmembrane region" description="Helical" evidence="1">
    <location>
        <begin position="167"/>
        <end position="188"/>
    </location>
</feature>
<protein>
    <recommendedName>
        <fullName evidence="2">Sensor histidine kinase NatK-like C-terminal domain-containing protein</fullName>
    </recommendedName>
</protein>
<keyword evidence="1" id="KW-0812">Transmembrane</keyword>
<dbReference type="PANTHER" id="PTHR40448">
    <property type="entry name" value="TWO-COMPONENT SENSOR HISTIDINE KINASE"/>
    <property type="match status" value="1"/>
</dbReference>
<name>A0A1U7NIV2_9FIRM</name>
<dbReference type="GeneID" id="82201850"/>
<dbReference type="SUPFAM" id="SSF55874">
    <property type="entry name" value="ATPase domain of HSP90 chaperone/DNA topoisomerase II/histidine kinase"/>
    <property type="match status" value="1"/>
</dbReference>
<dbReference type="RefSeq" id="WP_075817635.1">
    <property type="nucleotide sequence ID" value="NZ_CAPNHH010000133.1"/>
</dbReference>
<organism evidence="3 4">
    <name type="scientific">Ileibacterium valens</name>
    <dbReference type="NCBI Taxonomy" id="1862668"/>
    <lineage>
        <taxon>Bacteria</taxon>
        <taxon>Bacillati</taxon>
        <taxon>Bacillota</taxon>
        <taxon>Erysipelotrichia</taxon>
        <taxon>Erysipelotrichales</taxon>
        <taxon>Erysipelotrichaceae</taxon>
        <taxon>Ileibacterium</taxon>
    </lineage>
</organism>
<feature type="domain" description="Sensor histidine kinase NatK-like C-terminal" evidence="2">
    <location>
        <begin position="334"/>
        <end position="419"/>
    </location>
</feature>
<evidence type="ECO:0000259" key="2">
    <source>
        <dbReference type="Pfam" id="PF14501"/>
    </source>
</evidence>
<dbReference type="InterPro" id="IPR036890">
    <property type="entry name" value="HATPase_C_sf"/>
</dbReference>
<comment type="caution">
    <text evidence="3">The sequence shown here is derived from an EMBL/GenBank/DDBJ whole genome shotgun (WGS) entry which is preliminary data.</text>
</comment>
<dbReference type="PANTHER" id="PTHR40448:SF1">
    <property type="entry name" value="TWO-COMPONENT SENSOR HISTIDINE KINASE"/>
    <property type="match status" value="1"/>
</dbReference>
<feature type="transmembrane region" description="Helical" evidence="1">
    <location>
        <begin position="12"/>
        <end position="33"/>
    </location>
</feature>
<keyword evidence="4" id="KW-1185">Reference proteome</keyword>
<dbReference type="Gene3D" id="3.30.565.10">
    <property type="entry name" value="Histidine kinase-like ATPase, C-terminal domain"/>
    <property type="match status" value="1"/>
</dbReference>
<evidence type="ECO:0000256" key="1">
    <source>
        <dbReference type="SAM" id="Phobius"/>
    </source>
</evidence>
<feature type="transmembrane region" description="Helical" evidence="1">
    <location>
        <begin position="69"/>
        <end position="90"/>
    </location>
</feature>
<sequence length="456" mass="51804">MEGDDLLNELMFFLQYIVMSLDGLSTGIMMEILYRRSNPKRGFMLGRVLSYWLLAALICLPSYLLHYKIWPSFNLAANIAGIVYLNIYYYHCSFRKAFLAFFFYIVTAASSELITLLLFPEAFYHAVDWTQNLFIPVIMVTFAIALIAKISVALLLSKKKADTNSALLVLIWLSMAYILAYFLVIFSVDNEYNNELLYSVGLFIGSGFSVLAGIILSLYVINTNSNRELNRSLELSSLQKKFYEQLRQNHQDILVVRDNYSNAIGQLIDYVQNHQTQNAIELAGQEIMQNSKKKKLYCANRVVNAIVLAKEAEARKAGISLTTELLIPEDLIIDPLDLCRILGNLLDNAIRSCIQFQQNDSKKSQEIQTEIVLKGRLFRDLLVITCRNTALKNKEKKIYGQGYGQQILQSVAKKYDGNFCGEYAGNGCYEAIIHLVNQKPVSEVDFSNSQTKAIVY</sequence>
<dbReference type="EMBL" id="MPJW01000041">
    <property type="protein sequence ID" value="OLU42712.1"/>
    <property type="molecule type" value="Genomic_DNA"/>
</dbReference>
<dbReference type="Proteomes" id="UP000186341">
    <property type="component" value="Unassembled WGS sequence"/>
</dbReference>
<keyword evidence="1" id="KW-1133">Transmembrane helix</keyword>
<dbReference type="AlphaFoldDB" id="A0A1U7NIV2"/>
<feature type="transmembrane region" description="Helical" evidence="1">
    <location>
        <begin position="97"/>
        <end position="119"/>
    </location>
</feature>
<keyword evidence="1" id="KW-0472">Membrane</keyword>
<dbReference type="OrthoDB" id="9813149at2"/>
<dbReference type="InterPro" id="IPR032834">
    <property type="entry name" value="NatK-like_C"/>
</dbReference>
<reference evidence="3 4" key="1">
    <citation type="submission" date="2016-11" db="EMBL/GenBank/DDBJ databases">
        <title>Description of two novel members of the family Erysipelotrichaceae: Ileibacterium lipovorans gen. nov., sp. nov. and Dubosiella newyorkensis, gen. nov., sp. nov.</title>
        <authorList>
            <person name="Cox L.M."/>
            <person name="Sohn J."/>
            <person name="Tyrrell K.L."/>
            <person name="Citron D.M."/>
            <person name="Lawson P.A."/>
            <person name="Patel N.B."/>
            <person name="Iizumi T."/>
            <person name="Perez-Perez G.I."/>
            <person name="Goldstein E.J."/>
            <person name="Blaser M.J."/>
        </authorList>
    </citation>
    <scope>NUCLEOTIDE SEQUENCE [LARGE SCALE GENOMIC DNA]</scope>
    <source>
        <strain evidence="3 4">NYU-BL-A3</strain>
    </source>
</reference>
<feature type="transmembrane region" description="Helical" evidence="1">
    <location>
        <begin position="200"/>
        <end position="221"/>
    </location>
</feature>
<feature type="transmembrane region" description="Helical" evidence="1">
    <location>
        <begin position="45"/>
        <end position="63"/>
    </location>
</feature>
<proteinExistence type="predicted"/>
<feature type="transmembrane region" description="Helical" evidence="1">
    <location>
        <begin position="134"/>
        <end position="155"/>
    </location>
</feature>